<protein>
    <recommendedName>
        <fullName evidence="4">Coiled-coil domain-containing protein 40</fullName>
    </recommendedName>
</protein>
<reference evidence="2 3" key="1">
    <citation type="journal article" date="2023" name="Insect Mol. Biol.">
        <title>Genome sequencing provides insights into the evolution of gene families encoding plant cell wall-degrading enzymes in longhorned beetles.</title>
        <authorList>
            <person name="Shin N.R."/>
            <person name="Okamura Y."/>
            <person name="Kirsch R."/>
            <person name="Pauchet Y."/>
        </authorList>
    </citation>
    <scope>NUCLEOTIDE SEQUENCE [LARGE SCALE GENOMIC DNA]</scope>
    <source>
        <strain evidence="2">EAD_L_NR</strain>
    </source>
</reference>
<organism evidence="2 3">
    <name type="scientific">Exocentrus adspersus</name>
    <dbReference type="NCBI Taxonomy" id="1586481"/>
    <lineage>
        <taxon>Eukaryota</taxon>
        <taxon>Metazoa</taxon>
        <taxon>Ecdysozoa</taxon>
        <taxon>Arthropoda</taxon>
        <taxon>Hexapoda</taxon>
        <taxon>Insecta</taxon>
        <taxon>Pterygota</taxon>
        <taxon>Neoptera</taxon>
        <taxon>Endopterygota</taxon>
        <taxon>Coleoptera</taxon>
        <taxon>Polyphaga</taxon>
        <taxon>Cucujiformia</taxon>
        <taxon>Chrysomeloidea</taxon>
        <taxon>Cerambycidae</taxon>
        <taxon>Lamiinae</taxon>
        <taxon>Acanthocinini</taxon>
        <taxon>Exocentrus</taxon>
    </lineage>
</organism>
<keyword evidence="1" id="KW-0175">Coiled coil</keyword>
<sequence length="886" mass="104936">MEETSINKSENADMLANLYKTSLTPDHPLLERFQNALKEHLLAQISRLESDIFESEMEAKKKNAEREQLGVQTYEAQQLVCSQHKLLENLAVDLQNVAAAKEQLETQLEEEKRKQKELKEKIYQTDKTNRELQNEVESVNYLIHQMTQWEEKIESNISVNQRIAEKTRKDNQLLAEEKRAQDMLIYNLMKEIWKLESEIESMQIQAKIQTEEIEEQEQAIAVGNTDVEALQAEHRCLMHSWNSVVVAISNRSKVIDCLNDEVNKLQENLKSIVSETEQVRKLTKKELVENERRTVLKMRIEQDMKQCRAQVEEEMKKRQELERDMLELQSILEQTEKDIENVGNEMQHEQTRLNAVTMDYDKIVSKKVALEENLLRDLQNQLANNKAAVSLYKLLRDSREKRKDVEVIMNEAENKRSRLMADIESQKYDNQNIRATMQEVLKQQTQLEKEADDLQDEKVKYELLFRKRERQYDFLNTKIEKAMSKDQPVASPQQVRLSQLHKQIEETQESIKKLQLFWMREQKNLLVVSQERQDQIYEINMLKKQSLILEQKNLRIRDEINAYKKAEEKVLHSINTLQNRGTVLSEVLFKKRHQKTNLDRNNVLLQFEYDTKLKDAELACLQIEDDIAEIEEEKVALSKQIIEVNREVLEWEKKYKLIRETLGDVKEEKGEGGEVGTMRQEIHKMEVIYGQLKRAQERLVKDLDHCVARRDSIYMESEARQKRTKGAEEKTRINYTRRMDNLRNKIKQTENELESLKSKCKSLEEEKTNLLTELRSMDRDVKELESYIFHLAKDVEISKTNRQMNFELLLVQQKKMTLYNDLALGRQPYLVYKNEEQLTGEYSKQRDTANKLCKIVENLTVDFPNYKHELDRIHNTLRIHSLFAYP</sequence>
<dbReference type="GO" id="GO:0035082">
    <property type="term" value="P:axoneme assembly"/>
    <property type="evidence" value="ECO:0007669"/>
    <property type="project" value="InterPro"/>
</dbReference>
<accession>A0AAV8VSV1</accession>
<evidence type="ECO:0000313" key="3">
    <source>
        <dbReference type="Proteomes" id="UP001159042"/>
    </source>
</evidence>
<feature type="coiled-coil region" evidence="1">
    <location>
        <begin position="192"/>
        <end position="464"/>
    </location>
</feature>
<evidence type="ECO:0000256" key="1">
    <source>
        <dbReference type="SAM" id="Coils"/>
    </source>
</evidence>
<keyword evidence="3" id="KW-1185">Reference proteome</keyword>
<gene>
    <name evidence="2" type="ORF">NQ315_012629</name>
</gene>
<dbReference type="Proteomes" id="UP001159042">
    <property type="component" value="Unassembled WGS sequence"/>
</dbReference>
<dbReference type="InterPro" id="IPR037386">
    <property type="entry name" value="CCDC40"/>
</dbReference>
<dbReference type="AlphaFoldDB" id="A0AAV8VSV1"/>
<dbReference type="PANTHER" id="PTHR16275">
    <property type="entry name" value="COILED-COIL DOMAIN-CONTAINING PROTEIN 40"/>
    <property type="match status" value="1"/>
</dbReference>
<comment type="caution">
    <text evidence="2">The sequence shown here is derived from an EMBL/GenBank/DDBJ whole genome shotgun (WGS) entry which is preliminary data.</text>
</comment>
<dbReference type="GO" id="GO:0005737">
    <property type="term" value="C:cytoplasm"/>
    <property type="evidence" value="ECO:0007669"/>
    <property type="project" value="TreeGrafter"/>
</dbReference>
<feature type="coiled-coil region" evidence="1">
    <location>
        <begin position="732"/>
        <end position="780"/>
    </location>
</feature>
<evidence type="ECO:0008006" key="4">
    <source>
        <dbReference type="Google" id="ProtNLM"/>
    </source>
</evidence>
<dbReference type="EMBL" id="JANEYG010000035">
    <property type="protein sequence ID" value="KAJ8917137.1"/>
    <property type="molecule type" value="Genomic_DNA"/>
</dbReference>
<evidence type="ECO:0000313" key="2">
    <source>
        <dbReference type="EMBL" id="KAJ8917137.1"/>
    </source>
</evidence>
<dbReference type="PANTHER" id="PTHR16275:SF8">
    <property type="entry name" value="COILED-COIL DOMAIN-CONTAINING PROTEIN 40"/>
    <property type="match status" value="1"/>
</dbReference>
<proteinExistence type="predicted"/>
<name>A0AAV8VSV1_9CUCU</name>
<feature type="coiled-coil region" evidence="1">
    <location>
        <begin position="45"/>
        <end position="135"/>
    </location>
</feature>
<feature type="coiled-coil region" evidence="1">
    <location>
        <begin position="613"/>
        <end position="647"/>
    </location>
</feature>